<dbReference type="PANTHER" id="PTHR43463">
    <property type="entry name" value="NICOTINATE-NUCLEOTIDE--DIMETHYLBENZIMIDAZOLE PHOSPHORIBOSYLTRANSFERASE"/>
    <property type="match status" value="1"/>
</dbReference>
<dbReference type="GO" id="GO:0008939">
    <property type="term" value="F:nicotinate-nucleotide-dimethylbenzimidazole phosphoribosyltransferase activity"/>
    <property type="evidence" value="ECO:0007669"/>
    <property type="project" value="UniProtKB-UniRule"/>
</dbReference>
<dbReference type="InterPro" id="IPR036087">
    <property type="entry name" value="Nict_dMeBzImd_PRibTrfase_sf"/>
</dbReference>
<protein>
    <recommendedName>
        <fullName evidence="5 11">Nicotinate-nucleotide--dimethylbenzimidazole phosphoribosyltransferase</fullName>
        <shortName evidence="11">NN:DBI PRT</shortName>
        <ecNumber evidence="4 11">2.4.2.21</ecNumber>
    </recommendedName>
    <alternativeName>
        <fullName evidence="9 11">N(1)-alpha-phosphoribosyltransferase</fullName>
    </alternativeName>
</protein>
<dbReference type="Gene3D" id="1.10.1610.10">
    <property type="match status" value="1"/>
</dbReference>
<dbReference type="Proteomes" id="UP000190951">
    <property type="component" value="Chromosome"/>
</dbReference>
<keyword evidence="8 11" id="KW-0808">Transferase</keyword>
<dbReference type="InterPro" id="IPR003200">
    <property type="entry name" value="Nict_dMeBzImd_PRibTrfase"/>
</dbReference>
<proteinExistence type="inferred from homology"/>
<dbReference type="Pfam" id="PF02277">
    <property type="entry name" value="DBI_PRT"/>
    <property type="match status" value="1"/>
</dbReference>
<evidence type="ECO:0000313" key="13">
    <source>
        <dbReference type="Proteomes" id="UP000190951"/>
    </source>
</evidence>
<reference evidence="12 13" key="1">
    <citation type="submission" date="2022-04" db="EMBL/GenBank/DDBJ databases">
        <title>Genome sequence of C. roseum typestrain.</title>
        <authorList>
            <person name="Poehlein A."/>
            <person name="Schoch T."/>
            <person name="Duerre P."/>
            <person name="Daniel R."/>
        </authorList>
    </citation>
    <scope>NUCLEOTIDE SEQUENCE [LARGE SCALE GENOMIC DNA]</scope>
    <source>
        <strain evidence="12 13">DSM 7320</strain>
    </source>
</reference>
<evidence type="ECO:0000256" key="8">
    <source>
        <dbReference type="ARBA" id="ARBA00022679"/>
    </source>
</evidence>
<dbReference type="CDD" id="cd02439">
    <property type="entry name" value="DMB-PRT_CobT"/>
    <property type="match status" value="1"/>
</dbReference>
<dbReference type="FunFam" id="3.40.50.10210:FF:000001">
    <property type="entry name" value="Nicotinate-nucleotide--dimethylbenzimidazole phosphoribosyltransferase"/>
    <property type="match status" value="1"/>
</dbReference>
<evidence type="ECO:0000256" key="1">
    <source>
        <dbReference type="ARBA" id="ARBA00002197"/>
    </source>
</evidence>
<dbReference type="NCBIfam" id="NF000996">
    <property type="entry name" value="PRK00105.1"/>
    <property type="match status" value="1"/>
</dbReference>
<dbReference type="SUPFAM" id="SSF52733">
    <property type="entry name" value="Nicotinate mononucleotide:5,6-dimethylbenzimidazole phosphoribosyltransferase (CobT)"/>
    <property type="match status" value="1"/>
</dbReference>
<name>A0A1S8LQD0_9CLOT</name>
<evidence type="ECO:0000256" key="11">
    <source>
        <dbReference type="HAMAP-Rule" id="MF_00230"/>
    </source>
</evidence>
<comment type="function">
    <text evidence="1 11">Catalyzes the synthesis of alpha-ribazole-5'-phosphate from nicotinate mononucleotide (NAMN) and 5,6-dimethylbenzimidazole (DMB).</text>
</comment>
<evidence type="ECO:0000256" key="6">
    <source>
        <dbReference type="ARBA" id="ARBA00022573"/>
    </source>
</evidence>
<comment type="pathway">
    <text evidence="2 11">Nucleoside biosynthesis; alpha-ribazole biosynthesis; alpha-ribazole from 5,6-dimethylbenzimidazole: step 1/2.</text>
</comment>
<evidence type="ECO:0000313" key="12">
    <source>
        <dbReference type="EMBL" id="URZ11222.1"/>
    </source>
</evidence>
<dbReference type="HAMAP" id="MF_00230">
    <property type="entry name" value="CobT"/>
    <property type="match status" value="1"/>
</dbReference>
<evidence type="ECO:0000256" key="10">
    <source>
        <dbReference type="ARBA" id="ARBA00047340"/>
    </source>
</evidence>
<comment type="catalytic activity">
    <reaction evidence="10 11">
        <text>5,6-dimethylbenzimidazole + nicotinate beta-D-ribonucleotide = alpha-ribazole 5'-phosphate + nicotinate + H(+)</text>
        <dbReference type="Rhea" id="RHEA:11196"/>
        <dbReference type="ChEBI" id="CHEBI:15378"/>
        <dbReference type="ChEBI" id="CHEBI:15890"/>
        <dbReference type="ChEBI" id="CHEBI:32544"/>
        <dbReference type="ChEBI" id="CHEBI:57502"/>
        <dbReference type="ChEBI" id="CHEBI:57918"/>
        <dbReference type="EC" id="2.4.2.21"/>
    </reaction>
</comment>
<sequence length="352" mass="37683">MNTMELINKIHGLNTEAMDIIQKRLNNLTKPLGSLGTLEDIVKRLGGITGDEFPSVKNKTVIIMCADNGVTDEKVSSCPKSVTATVTENFTKGFTGINVFTRHVGADIKVIDIGVDADIDIDGVINKKIRKGTSNMAKGPAMTREEALKGLTIGIETVKELKDKGVNLLGTGEMGIGNTTTSSAIASVLTGSDVEKMVGIGSGLTKEAFKNKIEIVKRSIEINKPDKDDPIDVLRKVGGFDIAGLAGCFLGAAIYRLPIVIDGFISAAAALLAVKINPMVREFLIPSHGSAEPGSTWIMEELKLEPMLNLKMRLGEGTGAALAFQLIDMAVFSYVEMGTFQKAEIEPYKPLK</sequence>
<evidence type="ECO:0000256" key="2">
    <source>
        <dbReference type="ARBA" id="ARBA00005049"/>
    </source>
</evidence>
<dbReference type="EC" id="2.4.2.21" evidence="4 11"/>
<evidence type="ECO:0000256" key="3">
    <source>
        <dbReference type="ARBA" id="ARBA00007110"/>
    </source>
</evidence>
<dbReference type="InterPro" id="IPR017846">
    <property type="entry name" value="Nict_dMeBzImd_PRibTrfase_bact"/>
</dbReference>
<keyword evidence="6 11" id="KW-0169">Cobalamin biosynthesis</keyword>
<evidence type="ECO:0000256" key="4">
    <source>
        <dbReference type="ARBA" id="ARBA00011991"/>
    </source>
</evidence>
<dbReference type="NCBIfam" id="TIGR03160">
    <property type="entry name" value="cobT_DBIPRT"/>
    <property type="match status" value="1"/>
</dbReference>
<evidence type="ECO:0000256" key="7">
    <source>
        <dbReference type="ARBA" id="ARBA00022676"/>
    </source>
</evidence>
<dbReference type="GO" id="GO:0009236">
    <property type="term" value="P:cobalamin biosynthetic process"/>
    <property type="evidence" value="ECO:0007669"/>
    <property type="project" value="UniProtKB-UniRule"/>
</dbReference>
<accession>A0A1S8LQD0</accession>
<feature type="active site" description="Proton acceptor" evidence="11">
    <location>
        <position position="316"/>
    </location>
</feature>
<dbReference type="EMBL" id="CP096983">
    <property type="protein sequence ID" value="URZ11222.1"/>
    <property type="molecule type" value="Genomic_DNA"/>
</dbReference>
<gene>
    <name evidence="11 12" type="primary">cobT</name>
    <name evidence="12" type="ORF">CROST_019390</name>
</gene>
<dbReference type="PANTHER" id="PTHR43463:SF1">
    <property type="entry name" value="NICOTINATE-NUCLEOTIDE--DIMETHYLBENZIMIDAZOLE PHOSPHORIBOSYLTRANSFERASE"/>
    <property type="match status" value="1"/>
</dbReference>
<dbReference type="RefSeq" id="WP_077835501.1">
    <property type="nucleotide sequence ID" value="NZ_CP096983.1"/>
</dbReference>
<dbReference type="AlphaFoldDB" id="A0A1S8LQD0"/>
<dbReference type="Gene3D" id="3.40.50.10210">
    <property type="match status" value="1"/>
</dbReference>
<evidence type="ECO:0000256" key="9">
    <source>
        <dbReference type="ARBA" id="ARBA00030686"/>
    </source>
</evidence>
<comment type="similarity">
    <text evidence="3 11">Belongs to the CobT family.</text>
</comment>
<evidence type="ECO:0000256" key="5">
    <source>
        <dbReference type="ARBA" id="ARBA00015486"/>
    </source>
</evidence>
<keyword evidence="13" id="KW-1185">Reference proteome</keyword>
<dbReference type="STRING" id="84029.CROST_00270"/>
<dbReference type="KEGG" id="crw:CROST_019390"/>
<dbReference type="InterPro" id="IPR023195">
    <property type="entry name" value="Nict_dMeBzImd_PRibTrfase_N"/>
</dbReference>
<organism evidence="12 13">
    <name type="scientific">Clostridium felsineum</name>
    <dbReference type="NCBI Taxonomy" id="36839"/>
    <lineage>
        <taxon>Bacteria</taxon>
        <taxon>Bacillati</taxon>
        <taxon>Bacillota</taxon>
        <taxon>Clostridia</taxon>
        <taxon>Eubacteriales</taxon>
        <taxon>Clostridiaceae</taxon>
        <taxon>Clostridium</taxon>
    </lineage>
</organism>
<keyword evidence="7 11" id="KW-0328">Glycosyltransferase</keyword>